<keyword evidence="2" id="KW-1185">Reference proteome</keyword>
<gene>
    <name evidence="1" type="ORF">AVEN_193694_1</name>
</gene>
<sequence length="257" mass="28860">MEPDASPVLFHSHYSCCLCGMDMEHLLRSGAPLHAPTHPAIYSCHAPLSDGHGTTSDQNLHYRHLWMGGRHRTSIQSERRSCSRSHYSCAPVGWTPDILSAVRTPLHVHPPSRPHGCAPVDGRGPLSGQERPLRLLYSYLVAHLGRFGHLSDRRHSSSLVDGRGHPCGQNAIAYRRSRLHFSWVPSITSQGALRSTCSWLVAARLYLVRQDCLNGRNNLHALKLNFIDLFCYKAFHGLCIPYPSYYFHIHGQEADET</sequence>
<accession>A0A4Y2TLX2</accession>
<reference evidence="1 2" key="1">
    <citation type="journal article" date="2019" name="Sci. Rep.">
        <title>Orb-weaving spider Araneus ventricosus genome elucidates the spidroin gene catalogue.</title>
        <authorList>
            <person name="Kono N."/>
            <person name="Nakamura H."/>
            <person name="Ohtoshi R."/>
            <person name="Moran D.A.P."/>
            <person name="Shinohara A."/>
            <person name="Yoshida Y."/>
            <person name="Fujiwara M."/>
            <person name="Mori M."/>
            <person name="Tomita M."/>
            <person name="Arakawa K."/>
        </authorList>
    </citation>
    <scope>NUCLEOTIDE SEQUENCE [LARGE SCALE GENOMIC DNA]</scope>
</reference>
<evidence type="ECO:0000313" key="2">
    <source>
        <dbReference type="Proteomes" id="UP000499080"/>
    </source>
</evidence>
<dbReference type="Proteomes" id="UP000499080">
    <property type="component" value="Unassembled WGS sequence"/>
</dbReference>
<organism evidence="1 2">
    <name type="scientific">Araneus ventricosus</name>
    <name type="common">Orbweaver spider</name>
    <name type="synonym">Epeira ventricosa</name>
    <dbReference type="NCBI Taxonomy" id="182803"/>
    <lineage>
        <taxon>Eukaryota</taxon>
        <taxon>Metazoa</taxon>
        <taxon>Ecdysozoa</taxon>
        <taxon>Arthropoda</taxon>
        <taxon>Chelicerata</taxon>
        <taxon>Arachnida</taxon>
        <taxon>Araneae</taxon>
        <taxon>Araneomorphae</taxon>
        <taxon>Entelegynae</taxon>
        <taxon>Araneoidea</taxon>
        <taxon>Araneidae</taxon>
        <taxon>Araneus</taxon>
    </lineage>
</organism>
<proteinExistence type="predicted"/>
<protein>
    <submittedName>
        <fullName evidence="1">Uncharacterized protein</fullName>
    </submittedName>
</protein>
<dbReference type="EMBL" id="BGPR01029322">
    <property type="protein sequence ID" value="GBO01051.1"/>
    <property type="molecule type" value="Genomic_DNA"/>
</dbReference>
<name>A0A4Y2TLX2_ARAVE</name>
<comment type="caution">
    <text evidence="1">The sequence shown here is derived from an EMBL/GenBank/DDBJ whole genome shotgun (WGS) entry which is preliminary data.</text>
</comment>
<evidence type="ECO:0000313" key="1">
    <source>
        <dbReference type="EMBL" id="GBO01051.1"/>
    </source>
</evidence>
<dbReference type="AlphaFoldDB" id="A0A4Y2TLX2"/>